<dbReference type="InterPro" id="IPR020449">
    <property type="entry name" value="Tscrpt_reg_AraC-type_HTH"/>
</dbReference>
<sequence>MADSNTFKTGNSDFQKLKEKTVHGTPLLPFAKYHTDISEMLPFYPIHWHEEMEVIKVQSGKGSFCIDGKWYVGEEGDILILRPFVMHSINRLGENDMTIDAIVFNLRLLSLEKNDICTLKYFAPLLNEKHSLPCIVHPTDSWYHSFDQCVTSLFMGDENAEGAELGIKANLYWMFYHIYANRLINVKPNISEDKRCYTVRRALEYIRTEYMNDISIQQIAKYCGYSEFYTMKLFKQFTGCSCVDYINNYRLTIAGNQLRDTSDEVSSIAYQVGFNNVSYFNRQFKKQYGVTPKEFRTQWSGN</sequence>
<dbReference type="PANTHER" id="PTHR43280:SF27">
    <property type="entry name" value="TRANSCRIPTIONAL REGULATOR MTLR"/>
    <property type="match status" value="1"/>
</dbReference>
<name>A0A9D1E3Q3_9BACT</name>
<dbReference type="AlphaFoldDB" id="A0A9D1E3Q3"/>
<proteinExistence type="predicted"/>
<dbReference type="SUPFAM" id="SSF46689">
    <property type="entry name" value="Homeodomain-like"/>
    <property type="match status" value="2"/>
</dbReference>
<dbReference type="Gene3D" id="1.10.10.60">
    <property type="entry name" value="Homeodomain-like"/>
    <property type="match status" value="2"/>
</dbReference>
<dbReference type="PRINTS" id="PR00032">
    <property type="entry name" value="HTHARAC"/>
</dbReference>
<dbReference type="InterPro" id="IPR014710">
    <property type="entry name" value="RmlC-like_jellyroll"/>
</dbReference>
<dbReference type="InterPro" id="IPR037923">
    <property type="entry name" value="HTH-like"/>
</dbReference>
<dbReference type="Pfam" id="PF12833">
    <property type="entry name" value="HTH_18"/>
    <property type="match status" value="1"/>
</dbReference>
<feature type="domain" description="HTH araC/xylS-type" evidence="4">
    <location>
        <begin position="200"/>
        <end position="298"/>
    </location>
</feature>
<evidence type="ECO:0000256" key="2">
    <source>
        <dbReference type="ARBA" id="ARBA00023125"/>
    </source>
</evidence>
<dbReference type="InterPro" id="IPR009057">
    <property type="entry name" value="Homeodomain-like_sf"/>
</dbReference>
<protein>
    <submittedName>
        <fullName evidence="5">Helix-turn-helix transcriptional regulator</fullName>
    </submittedName>
</protein>
<dbReference type="EMBL" id="DVHL01000019">
    <property type="protein sequence ID" value="HIR65741.1"/>
    <property type="molecule type" value="Genomic_DNA"/>
</dbReference>
<dbReference type="SUPFAM" id="SSF51215">
    <property type="entry name" value="Regulatory protein AraC"/>
    <property type="match status" value="1"/>
</dbReference>
<dbReference type="PROSITE" id="PS01124">
    <property type="entry name" value="HTH_ARAC_FAMILY_2"/>
    <property type="match status" value="1"/>
</dbReference>
<keyword evidence="2" id="KW-0238">DNA-binding</keyword>
<reference evidence="5" key="1">
    <citation type="submission" date="2020-10" db="EMBL/GenBank/DDBJ databases">
        <authorList>
            <person name="Gilroy R."/>
        </authorList>
    </citation>
    <scope>NUCLEOTIDE SEQUENCE</scope>
    <source>
        <strain evidence="5">CHK121-14286</strain>
    </source>
</reference>
<dbReference type="Gene3D" id="2.60.120.10">
    <property type="entry name" value="Jelly Rolls"/>
    <property type="match status" value="1"/>
</dbReference>
<dbReference type="PANTHER" id="PTHR43280">
    <property type="entry name" value="ARAC-FAMILY TRANSCRIPTIONAL REGULATOR"/>
    <property type="match status" value="1"/>
</dbReference>
<reference evidence="5" key="2">
    <citation type="journal article" date="2021" name="PeerJ">
        <title>Extensive microbial diversity within the chicken gut microbiome revealed by metagenomics and culture.</title>
        <authorList>
            <person name="Gilroy R."/>
            <person name="Ravi A."/>
            <person name="Getino M."/>
            <person name="Pursley I."/>
            <person name="Horton D.L."/>
            <person name="Alikhan N.F."/>
            <person name="Baker D."/>
            <person name="Gharbi K."/>
            <person name="Hall N."/>
            <person name="Watson M."/>
            <person name="Adriaenssens E.M."/>
            <person name="Foster-Nyarko E."/>
            <person name="Jarju S."/>
            <person name="Secka A."/>
            <person name="Antonio M."/>
            <person name="Oren A."/>
            <person name="Chaudhuri R.R."/>
            <person name="La Ragione R."/>
            <person name="Hildebrand F."/>
            <person name="Pallen M.J."/>
        </authorList>
    </citation>
    <scope>NUCLEOTIDE SEQUENCE</scope>
    <source>
        <strain evidence="5">CHK121-14286</strain>
    </source>
</reference>
<accession>A0A9D1E3Q3</accession>
<dbReference type="GO" id="GO:0043565">
    <property type="term" value="F:sequence-specific DNA binding"/>
    <property type="evidence" value="ECO:0007669"/>
    <property type="project" value="InterPro"/>
</dbReference>
<dbReference type="Proteomes" id="UP000824200">
    <property type="component" value="Unassembled WGS sequence"/>
</dbReference>
<evidence type="ECO:0000256" key="3">
    <source>
        <dbReference type="ARBA" id="ARBA00023163"/>
    </source>
</evidence>
<dbReference type="Pfam" id="PF02311">
    <property type="entry name" value="AraC_binding"/>
    <property type="match status" value="1"/>
</dbReference>
<dbReference type="GO" id="GO:0003700">
    <property type="term" value="F:DNA-binding transcription factor activity"/>
    <property type="evidence" value="ECO:0007669"/>
    <property type="project" value="InterPro"/>
</dbReference>
<evidence type="ECO:0000313" key="6">
    <source>
        <dbReference type="Proteomes" id="UP000824200"/>
    </source>
</evidence>
<dbReference type="SMART" id="SM00342">
    <property type="entry name" value="HTH_ARAC"/>
    <property type="match status" value="1"/>
</dbReference>
<keyword evidence="1" id="KW-0805">Transcription regulation</keyword>
<gene>
    <name evidence="5" type="ORF">IAC95_02490</name>
</gene>
<organism evidence="5 6">
    <name type="scientific">Candidatus Fimimonas gallinarum</name>
    <dbReference type="NCBI Taxonomy" id="2840821"/>
    <lineage>
        <taxon>Bacteria</taxon>
        <taxon>Pseudomonadati</taxon>
        <taxon>Myxococcota</taxon>
        <taxon>Myxococcia</taxon>
        <taxon>Myxococcales</taxon>
        <taxon>Cystobacterineae</taxon>
        <taxon>Myxococcaceae</taxon>
        <taxon>Myxococcaceae incertae sedis</taxon>
        <taxon>Candidatus Fimimonas</taxon>
    </lineage>
</organism>
<evidence type="ECO:0000256" key="1">
    <source>
        <dbReference type="ARBA" id="ARBA00023015"/>
    </source>
</evidence>
<dbReference type="InterPro" id="IPR018060">
    <property type="entry name" value="HTH_AraC"/>
</dbReference>
<evidence type="ECO:0000259" key="4">
    <source>
        <dbReference type="PROSITE" id="PS01124"/>
    </source>
</evidence>
<comment type="caution">
    <text evidence="5">The sequence shown here is derived from an EMBL/GenBank/DDBJ whole genome shotgun (WGS) entry which is preliminary data.</text>
</comment>
<dbReference type="InterPro" id="IPR003313">
    <property type="entry name" value="AraC-bd"/>
</dbReference>
<evidence type="ECO:0000313" key="5">
    <source>
        <dbReference type="EMBL" id="HIR65741.1"/>
    </source>
</evidence>
<keyword evidence="3" id="KW-0804">Transcription</keyword>